<proteinExistence type="predicted"/>
<accession>A0A1Y5IBP1</accession>
<evidence type="ECO:0000256" key="1">
    <source>
        <dbReference type="SAM" id="MobiDB-lite"/>
    </source>
</evidence>
<evidence type="ECO:0000313" key="2">
    <source>
        <dbReference type="EMBL" id="OUS45463.1"/>
    </source>
</evidence>
<protein>
    <submittedName>
        <fullName evidence="2">Uncharacterized protein</fullName>
    </submittedName>
</protein>
<sequence>MINEDTLPRVNSPRIALAKSLNGSSRENSDSGTRATTSALRESSSPSVRQVDLLASHTSSHVPVFAFHRTMAFRTSKTSPTIDALARSVASFAAGR</sequence>
<gene>
    <name evidence="2" type="ORF">BE221DRAFT_206505</name>
</gene>
<reference evidence="2" key="1">
    <citation type="submission" date="2017-04" db="EMBL/GenBank/DDBJ databases">
        <title>Population genomics of picophytoplankton unveils novel chromosome hypervariability.</title>
        <authorList>
            <consortium name="DOE Joint Genome Institute"/>
            <person name="Blanc-Mathieu R."/>
            <person name="Krasovec M."/>
            <person name="Hebrard M."/>
            <person name="Yau S."/>
            <person name="Desgranges E."/>
            <person name="Martin J."/>
            <person name="Schackwitz W."/>
            <person name="Kuo A."/>
            <person name="Salin G."/>
            <person name="Donnadieu C."/>
            <person name="Desdevises Y."/>
            <person name="Sanchez-Ferandin S."/>
            <person name="Moreau H."/>
            <person name="Rivals E."/>
            <person name="Grigoriev I.V."/>
            <person name="Grimsley N."/>
            <person name="Eyre-Walker A."/>
            <person name="Piganeau G."/>
        </authorList>
    </citation>
    <scope>NUCLEOTIDE SEQUENCE [LARGE SCALE GENOMIC DNA]</scope>
    <source>
        <strain evidence="2">RCC 1115</strain>
    </source>
</reference>
<dbReference type="Proteomes" id="UP000195557">
    <property type="component" value="Unassembled WGS sequence"/>
</dbReference>
<feature type="compositionally biased region" description="Polar residues" evidence="1">
    <location>
        <begin position="21"/>
        <end position="47"/>
    </location>
</feature>
<organism evidence="2">
    <name type="scientific">Ostreococcus tauri</name>
    <name type="common">Marine green alga</name>
    <dbReference type="NCBI Taxonomy" id="70448"/>
    <lineage>
        <taxon>Eukaryota</taxon>
        <taxon>Viridiplantae</taxon>
        <taxon>Chlorophyta</taxon>
        <taxon>Mamiellophyceae</taxon>
        <taxon>Mamiellales</taxon>
        <taxon>Bathycoccaceae</taxon>
        <taxon>Ostreococcus</taxon>
    </lineage>
</organism>
<dbReference type="AlphaFoldDB" id="A0A1Y5IBP1"/>
<feature type="region of interest" description="Disordered" evidence="1">
    <location>
        <begin position="19"/>
        <end position="47"/>
    </location>
</feature>
<dbReference type="EMBL" id="KZ155790">
    <property type="protein sequence ID" value="OUS45463.1"/>
    <property type="molecule type" value="Genomic_DNA"/>
</dbReference>
<name>A0A1Y5IBP1_OSTTA</name>